<dbReference type="InterPro" id="IPR011032">
    <property type="entry name" value="GroES-like_sf"/>
</dbReference>
<sequence>MQALVYKGEGQLALEDHPVPQLKEPTDAIVKGVFSSLRKYDSPLTPSSHLHHDLWDRPAHYARRRSNRHARPDLRS</sequence>
<dbReference type="EMBL" id="KN846951">
    <property type="protein sequence ID" value="KIV86782.1"/>
    <property type="molecule type" value="Genomic_DNA"/>
</dbReference>
<dbReference type="Proteomes" id="UP000053599">
    <property type="component" value="Unassembled WGS sequence"/>
</dbReference>
<dbReference type="AlphaFoldDB" id="A0A0D1YW33"/>
<evidence type="ECO:0000313" key="1">
    <source>
        <dbReference type="EMBL" id="KIV86782.1"/>
    </source>
</evidence>
<reference evidence="1 2" key="1">
    <citation type="submission" date="2015-01" db="EMBL/GenBank/DDBJ databases">
        <title>The Genome Sequence of Exophiala sideris CBS121828.</title>
        <authorList>
            <consortium name="The Broad Institute Genomics Platform"/>
            <person name="Cuomo C."/>
            <person name="de Hoog S."/>
            <person name="Gorbushina A."/>
            <person name="Stielow B."/>
            <person name="Teixiera M."/>
            <person name="Abouelleil A."/>
            <person name="Chapman S.B."/>
            <person name="Priest M."/>
            <person name="Young S.K."/>
            <person name="Wortman J."/>
            <person name="Nusbaum C."/>
            <person name="Birren B."/>
        </authorList>
    </citation>
    <scope>NUCLEOTIDE SEQUENCE [LARGE SCALE GENOMIC DNA]</scope>
    <source>
        <strain evidence="1 2">CBS 121828</strain>
    </source>
</reference>
<proteinExistence type="predicted"/>
<dbReference type="SUPFAM" id="SSF50129">
    <property type="entry name" value="GroES-like"/>
    <property type="match status" value="1"/>
</dbReference>
<name>A0A0D1YW33_9EURO</name>
<evidence type="ECO:0000313" key="2">
    <source>
        <dbReference type="Proteomes" id="UP000053599"/>
    </source>
</evidence>
<accession>A0A0D1YW33</accession>
<organism evidence="1 2">
    <name type="scientific">Exophiala sideris</name>
    <dbReference type="NCBI Taxonomy" id="1016849"/>
    <lineage>
        <taxon>Eukaryota</taxon>
        <taxon>Fungi</taxon>
        <taxon>Dikarya</taxon>
        <taxon>Ascomycota</taxon>
        <taxon>Pezizomycotina</taxon>
        <taxon>Eurotiomycetes</taxon>
        <taxon>Chaetothyriomycetidae</taxon>
        <taxon>Chaetothyriales</taxon>
        <taxon>Herpotrichiellaceae</taxon>
        <taxon>Exophiala</taxon>
    </lineage>
</organism>
<dbReference type="HOGENOM" id="CLU_2654511_0_0_1"/>
<gene>
    <name evidence="1" type="ORF">PV11_02371</name>
</gene>
<protein>
    <submittedName>
        <fullName evidence="1">Uncharacterized protein</fullName>
    </submittedName>
</protein>